<dbReference type="STRING" id="1419482.SAMN05444266_104205"/>
<sequence length="768" mass="86045">MKYLKLILPLLFPAALTQAQQITNAAYLDRFDGLFADVKINNRKVLLHRSGLVTIDKIENQGYFHTVVGIKDNAYGAINYNGKIIAPFTFDEVRLADEDDEYDPSNNYCYVITKLNGKYGAIDTLGNVICKNEYQLIEPLNARLLKIQRNGRWGWVELTTGKVLQEPAYTDVGKSYVSPYVEITNNGKKGLAKESGEVVAAPEYTSFHYPGIENSRQFGYEINGKIGLIDLSGKKITPAVYTRVQRGPVAGTFAVTQNGKTGIIDSTGKVLAALVYTEVSPFGSFLVVKQEQKFGVLDKSGAMVLPVQFDNLEVYSSNGQPQMSSTTLQKRWVSPEPAYFLAKKGALKELYDSTGKKHLSGNYPFITLYASQKGTFVVTKNAKGDQALLRTDGSAIIPTGFEELLDGYHSTYLYMDRAAGNQKKDYVAIAANGKMGLYHLPTSKMILPLKYTRIEWQNEQLLNVREGEDAYSMININGKVVKPLQRYGYYTAVAPDRIIETKYRDNGKLTTLTDESGAVLYSKEDWDFKENSFSRLLMKPGEEPEHIMYAEGLLKMWNVPEENLFLNMKGEEVRFKEYDFVSDFYNGLAIAGKMDANRNATYGIINRKGDIIYPITASDIKQFDSSLVLVKTDTLQGLLRKDGTVFIPMKYKQISSIYGIPYFKVSTSEGEGVLDSTGKEVIAPAFRELYYDKDHKLFQATTHDDKYGLIGLDGKVMLPAVYDELNRNNGYSADGFPVLVKKDNKYFYVDGEGKELPYASAKSKGYND</sequence>
<dbReference type="EMBL" id="FRBL01000004">
    <property type="protein sequence ID" value="SHL62585.1"/>
    <property type="molecule type" value="Genomic_DNA"/>
</dbReference>
<dbReference type="Pfam" id="PF14903">
    <property type="entry name" value="WG_beta_rep"/>
    <property type="match status" value="5"/>
</dbReference>
<dbReference type="PANTHER" id="PTHR37841">
    <property type="entry name" value="GLR2918 PROTEIN"/>
    <property type="match status" value="1"/>
</dbReference>
<reference evidence="2 3" key="1">
    <citation type="submission" date="2016-11" db="EMBL/GenBank/DDBJ databases">
        <authorList>
            <person name="Jaros S."/>
            <person name="Januszkiewicz K."/>
            <person name="Wedrychowicz H."/>
        </authorList>
    </citation>
    <scope>NUCLEOTIDE SEQUENCE [LARGE SCALE GENOMIC DNA]</scope>
    <source>
        <strain evidence="2 3">DSM 27406</strain>
    </source>
</reference>
<feature type="signal peptide" evidence="1">
    <location>
        <begin position="1"/>
        <end position="19"/>
    </location>
</feature>
<gene>
    <name evidence="2" type="ORF">SAMN05444266_104205</name>
</gene>
<accession>A0A1M7C5U2</accession>
<dbReference type="PANTHER" id="PTHR37841:SF1">
    <property type="entry name" value="DUF3298 DOMAIN-CONTAINING PROTEIN"/>
    <property type="match status" value="1"/>
</dbReference>
<feature type="chain" id="PRO_5012455209" evidence="1">
    <location>
        <begin position="20"/>
        <end position="768"/>
    </location>
</feature>
<organism evidence="2 3">
    <name type="scientific">Chitinophaga jiangningensis</name>
    <dbReference type="NCBI Taxonomy" id="1419482"/>
    <lineage>
        <taxon>Bacteria</taxon>
        <taxon>Pseudomonadati</taxon>
        <taxon>Bacteroidota</taxon>
        <taxon>Chitinophagia</taxon>
        <taxon>Chitinophagales</taxon>
        <taxon>Chitinophagaceae</taxon>
        <taxon>Chitinophaga</taxon>
    </lineage>
</organism>
<evidence type="ECO:0000256" key="1">
    <source>
        <dbReference type="SAM" id="SignalP"/>
    </source>
</evidence>
<dbReference type="Proteomes" id="UP000184420">
    <property type="component" value="Unassembled WGS sequence"/>
</dbReference>
<evidence type="ECO:0000313" key="3">
    <source>
        <dbReference type="Proteomes" id="UP000184420"/>
    </source>
</evidence>
<keyword evidence="3" id="KW-1185">Reference proteome</keyword>
<proteinExistence type="predicted"/>
<dbReference type="InterPro" id="IPR032774">
    <property type="entry name" value="WG_beta_rep"/>
</dbReference>
<dbReference type="AlphaFoldDB" id="A0A1M7C5U2"/>
<dbReference type="RefSeq" id="WP_073080815.1">
    <property type="nucleotide sequence ID" value="NZ_FRBL01000004.1"/>
</dbReference>
<protein>
    <submittedName>
        <fullName evidence="2">WG containing repeat-containing protein</fullName>
    </submittedName>
</protein>
<evidence type="ECO:0000313" key="2">
    <source>
        <dbReference type="EMBL" id="SHL62585.1"/>
    </source>
</evidence>
<name>A0A1M7C5U2_9BACT</name>
<keyword evidence="1" id="KW-0732">Signal</keyword>
<dbReference type="OrthoDB" id="5464673at2"/>